<feature type="transmembrane region" description="Helical" evidence="1">
    <location>
        <begin position="15"/>
        <end position="35"/>
    </location>
</feature>
<evidence type="ECO:0000259" key="2">
    <source>
        <dbReference type="SMART" id="SM01080"/>
    </source>
</evidence>
<proteinExistence type="predicted"/>
<dbReference type="KEGG" id="ned:HUN01_27670"/>
<evidence type="ECO:0000313" key="4">
    <source>
        <dbReference type="Proteomes" id="UP000514713"/>
    </source>
</evidence>
<feature type="domain" description="CHASE2" evidence="2">
    <location>
        <begin position="39"/>
        <end position="341"/>
    </location>
</feature>
<evidence type="ECO:0000256" key="1">
    <source>
        <dbReference type="SAM" id="Phobius"/>
    </source>
</evidence>
<dbReference type="InterPro" id="IPR036890">
    <property type="entry name" value="HATPase_C_sf"/>
</dbReference>
<feature type="transmembrane region" description="Helical" evidence="1">
    <location>
        <begin position="326"/>
        <end position="342"/>
    </location>
</feature>
<feature type="transmembrane region" description="Helical" evidence="1">
    <location>
        <begin position="349"/>
        <end position="368"/>
    </location>
</feature>
<gene>
    <name evidence="3" type="ORF">HUN01_27670</name>
</gene>
<dbReference type="SUPFAM" id="SSF55874">
    <property type="entry name" value="ATPase domain of HSP90 chaperone/DNA topoisomerase II/histidine kinase"/>
    <property type="match status" value="1"/>
</dbReference>
<dbReference type="InterPro" id="IPR007890">
    <property type="entry name" value="CHASE2"/>
</dbReference>
<name>A0A7D7QW45_9NOSO</name>
<keyword evidence="1" id="KW-1133">Transmembrane helix</keyword>
<dbReference type="Proteomes" id="UP000514713">
    <property type="component" value="Chromosome"/>
</dbReference>
<evidence type="ECO:0000313" key="3">
    <source>
        <dbReference type="EMBL" id="QMS91183.1"/>
    </source>
</evidence>
<accession>A0A7D7QW45</accession>
<dbReference type="Gene3D" id="3.30.565.10">
    <property type="entry name" value="Histidine kinase-like ATPase, C-terminal domain"/>
    <property type="match status" value="1"/>
</dbReference>
<reference evidence="4" key="1">
    <citation type="submission" date="2020-06" db="EMBL/GenBank/DDBJ databases">
        <title>Nostoc edaphicum CCNP1411 genome.</title>
        <authorList>
            <person name="Fidor A."/>
            <person name="Grabski M."/>
            <person name="Gawor J."/>
            <person name="Gromadka R."/>
            <person name="Wegrzyn G."/>
            <person name="Mazur-Marzec H."/>
        </authorList>
    </citation>
    <scope>NUCLEOTIDE SEQUENCE [LARGE SCALE GENOMIC DNA]</scope>
    <source>
        <strain evidence="4">CCNP1411</strain>
    </source>
</reference>
<keyword evidence="4" id="KW-1185">Reference proteome</keyword>
<dbReference type="RefSeq" id="WP_181928838.1">
    <property type="nucleotide sequence ID" value="NZ_CP054698.1"/>
</dbReference>
<sequence>MQPGLWKIIKKEISIWRVGALPGIVVIALVIIAHLTGSMQSLEWLAFDSLLRLRPEESIDERIVLVEINEDNISSDKDYLIDSSISDRNLAALLWKLHACKPRVIGLDIYRDLAVNPGNGELVAAFKNIKNLIVIEKVLPKQIAAPPGLSPKQIGFADQITDGDGKLRRSLLAIPTTQGYKLSFSLRLAEAYLAHENISLKNGISDRTPIKLVNTALPRFFPNSGGYVRTNATGVQTLLNFRSGRARFRTISLNDIKSNKFNSDWLRDRIVIIGITGPSRKDFVTTSNQLGKGRVYGGEIQAHAASQIVSAVLDDRPLLDTWEDEWEYLWIFAWGFLGIAIARLTKSTLANLIVVGITSATLVVTSYLLLTWGWWVPVIPTILVLAVNGIELTALYQCDKVLRSGLKARQDVIERTFETIHNGPLQSLAKVLKLVRCQELPIKELLPELEKELEKLNHELRGIYEFLQREPPTQDNSLYLGNTLVLNLQDPLHEILYQVYSYTLARDFPCFRSIKIKIRTFEPIDERCLSIEQKQGLCRFLEEALCNVGKHATGVTRLEVTCSSSGDWYTLSIVDNGLGIKSSREGRGTQQFRNLAEQLKGKFQRVPLSSKGTICELSWPVTKFWFSNK</sequence>
<organism evidence="3 4">
    <name type="scientific">Nostoc edaphicum CCNP1411</name>
    <dbReference type="NCBI Taxonomy" id="1472755"/>
    <lineage>
        <taxon>Bacteria</taxon>
        <taxon>Bacillati</taxon>
        <taxon>Cyanobacteriota</taxon>
        <taxon>Cyanophyceae</taxon>
        <taxon>Nostocales</taxon>
        <taxon>Nostocaceae</taxon>
        <taxon>Nostoc</taxon>
    </lineage>
</organism>
<keyword evidence="1" id="KW-0812">Transmembrane</keyword>
<dbReference type="EMBL" id="CP054698">
    <property type="protein sequence ID" value="QMS91183.1"/>
    <property type="molecule type" value="Genomic_DNA"/>
</dbReference>
<keyword evidence="1" id="KW-0472">Membrane</keyword>
<protein>
    <submittedName>
        <fullName evidence="3">CHASE2 domain-containing protein</fullName>
    </submittedName>
</protein>
<dbReference type="AlphaFoldDB" id="A0A7D7QW45"/>
<dbReference type="Pfam" id="PF05226">
    <property type="entry name" value="CHASE2"/>
    <property type="match status" value="1"/>
</dbReference>
<dbReference type="SMART" id="SM01080">
    <property type="entry name" value="CHASE2"/>
    <property type="match status" value="1"/>
</dbReference>